<evidence type="ECO:0000256" key="1">
    <source>
        <dbReference type="SAM" id="Coils"/>
    </source>
</evidence>
<proteinExistence type="predicted"/>
<feature type="non-terminal residue" evidence="2">
    <location>
        <position position="70"/>
    </location>
</feature>
<name>A0A9W4SK46_9GLOM</name>
<keyword evidence="3" id="KW-1185">Reference proteome</keyword>
<accession>A0A9W4SK46</accession>
<gene>
    <name evidence="2" type="ORF">FWILDA_LOCUS5800</name>
</gene>
<reference evidence="2" key="1">
    <citation type="submission" date="2022-08" db="EMBL/GenBank/DDBJ databases">
        <authorList>
            <person name="Kallberg Y."/>
            <person name="Tangrot J."/>
            <person name="Rosling A."/>
        </authorList>
    </citation>
    <scope>NUCLEOTIDE SEQUENCE</scope>
    <source>
        <strain evidence="2">Wild A</strain>
    </source>
</reference>
<dbReference type="OrthoDB" id="10627821at2759"/>
<evidence type="ECO:0000313" key="2">
    <source>
        <dbReference type="EMBL" id="CAI2172875.1"/>
    </source>
</evidence>
<protein>
    <submittedName>
        <fullName evidence="2">12059_t:CDS:1</fullName>
    </submittedName>
</protein>
<organism evidence="2 3">
    <name type="scientific">Funneliformis geosporum</name>
    <dbReference type="NCBI Taxonomy" id="1117311"/>
    <lineage>
        <taxon>Eukaryota</taxon>
        <taxon>Fungi</taxon>
        <taxon>Fungi incertae sedis</taxon>
        <taxon>Mucoromycota</taxon>
        <taxon>Glomeromycotina</taxon>
        <taxon>Glomeromycetes</taxon>
        <taxon>Glomerales</taxon>
        <taxon>Glomeraceae</taxon>
        <taxon>Funneliformis</taxon>
    </lineage>
</organism>
<feature type="coiled-coil region" evidence="1">
    <location>
        <begin position="19"/>
        <end position="67"/>
    </location>
</feature>
<keyword evidence="1" id="KW-0175">Coiled coil</keyword>
<comment type="caution">
    <text evidence="2">The sequence shown here is derived from an EMBL/GenBank/DDBJ whole genome shotgun (WGS) entry which is preliminary data.</text>
</comment>
<dbReference type="AlphaFoldDB" id="A0A9W4SK46"/>
<sequence>MLISRPEYFTNPDSKDKWLTALNNKILQVREEIITAKANEADKLAKIARLEAKISELETAKATISQQTQT</sequence>
<dbReference type="Proteomes" id="UP001153678">
    <property type="component" value="Unassembled WGS sequence"/>
</dbReference>
<dbReference type="EMBL" id="CAMKVN010000992">
    <property type="protein sequence ID" value="CAI2172875.1"/>
    <property type="molecule type" value="Genomic_DNA"/>
</dbReference>
<evidence type="ECO:0000313" key="3">
    <source>
        <dbReference type="Proteomes" id="UP001153678"/>
    </source>
</evidence>